<proteinExistence type="predicted"/>
<evidence type="ECO:0000313" key="1">
    <source>
        <dbReference type="EMBL" id="KTT27410.1"/>
    </source>
</evidence>
<dbReference type="Proteomes" id="UP000072741">
    <property type="component" value="Unassembled WGS sequence"/>
</dbReference>
<protein>
    <submittedName>
        <fullName evidence="1">Uncharacterized protein</fullName>
    </submittedName>
</protein>
<organism evidence="1 2">
    <name type="scientific">Pseudacidovorax intermedius</name>
    <dbReference type="NCBI Taxonomy" id="433924"/>
    <lineage>
        <taxon>Bacteria</taxon>
        <taxon>Pseudomonadati</taxon>
        <taxon>Pseudomonadota</taxon>
        <taxon>Betaproteobacteria</taxon>
        <taxon>Burkholderiales</taxon>
        <taxon>Comamonadaceae</taxon>
        <taxon>Pseudacidovorax</taxon>
    </lineage>
</organism>
<evidence type="ECO:0000313" key="2">
    <source>
        <dbReference type="Proteomes" id="UP000072741"/>
    </source>
</evidence>
<name>A0A147HBN8_9BURK</name>
<dbReference type="AlphaFoldDB" id="A0A147HBN8"/>
<accession>A0A147HBN8</accession>
<reference evidence="1 2" key="1">
    <citation type="journal article" date="2016" name="Front. Microbiol.">
        <title>Genomic Resource of Rice Seed Associated Bacteria.</title>
        <authorList>
            <person name="Midha S."/>
            <person name="Bansal K."/>
            <person name="Sharma S."/>
            <person name="Kumar N."/>
            <person name="Patil P.P."/>
            <person name="Chaudhry V."/>
            <person name="Patil P.B."/>
        </authorList>
    </citation>
    <scope>NUCLEOTIDE SEQUENCE [LARGE SCALE GENOMIC DNA]</scope>
    <source>
        <strain evidence="1 2">NS331</strain>
    </source>
</reference>
<dbReference type="EMBL" id="LDSL01000016">
    <property type="protein sequence ID" value="KTT27410.1"/>
    <property type="molecule type" value="Genomic_DNA"/>
</dbReference>
<gene>
    <name evidence="1" type="ORF">NS331_02070</name>
</gene>
<sequence>MLGSVHFRLRLGPSSVCRLFASMQISKCSRPSRPQSRPGLPIASLRQIGLPGCTPGSMSRRCM</sequence>
<comment type="caution">
    <text evidence="1">The sequence shown here is derived from an EMBL/GenBank/DDBJ whole genome shotgun (WGS) entry which is preliminary data.</text>
</comment>
<keyword evidence="2" id="KW-1185">Reference proteome</keyword>